<dbReference type="Gene3D" id="1.10.150.50">
    <property type="entry name" value="Transcription Factor, Ets-1"/>
    <property type="match status" value="1"/>
</dbReference>
<evidence type="ECO:0000313" key="4">
    <source>
        <dbReference type="Ensembl" id="ENSSRHP00000030095.1"/>
    </source>
</evidence>
<sequence>MSELSDEASSESDQLGASLSVWLADGGDALIGPEELNVPLDLHTACSIGQYDVVAECIRRGDVDLDGKNIGGWTPLMYAAYIGHDNIANLLLETGVSVKATTSKGLTPLMLAASCGNESIAYFLLQQEAQLECKDVRGWTALLHSTATGHQQMVKFLLEHHANANIKEPLSGFTPLMEAAASGHEIIVQYLLNHARTEERNMKGETARALAMMYGHTKIASLIDMHVMRAKSSLYEELSSSEEESATPRVRSARSRTRGPSIHDGPQAIARFRVDSKHEVPVAPPGYVTFRDVGDQSEGICNRDVTSPINELDGQSNSSRDELLFDNDMPTMRSSSSSSEGLSHLLGLSREASLESNEDSDQAKRSCPRRSSKLQHSKGRSPGNSSSGYREAPSSSGPPPSYTGPKDLAGFLEQIGFSKYLPLLEEQDIDLRIFLTLTENDLKEVGITLFGPKRKMTSAIARWHSNARPPSDVLEQAYADQLEAEMQEMAIQLHKRCVEVESLQGQVTQEKELRAVMEGCLMEEKMAWKSVQAELQENSKRIQMLSGKLHALRSTLTQEDARGVLNLPMLLFEVLHSLQHLSASEKRSHNWEES</sequence>
<feature type="repeat" description="ANK" evidence="1">
    <location>
        <begin position="104"/>
        <end position="136"/>
    </location>
</feature>
<feature type="compositionally biased region" description="Low complexity" evidence="2">
    <location>
        <begin position="333"/>
        <end position="351"/>
    </location>
</feature>
<evidence type="ECO:0000256" key="2">
    <source>
        <dbReference type="SAM" id="MobiDB-lite"/>
    </source>
</evidence>
<feature type="region of interest" description="Disordered" evidence="2">
    <location>
        <begin position="298"/>
        <end position="407"/>
    </location>
</feature>
<dbReference type="Pfam" id="PF00536">
    <property type="entry name" value="SAM_1"/>
    <property type="match status" value="1"/>
</dbReference>
<dbReference type="CDD" id="cd09519">
    <property type="entry name" value="SAM_ANKS3"/>
    <property type="match status" value="1"/>
</dbReference>
<accession>A0A673HWK3</accession>
<feature type="repeat" description="ANK" evidence="1">
    <location>
        <begin position="171"/>
        <end position="194"/>
    </location>
</feature>
<reference evidence="4" key="1">
    <citation type="submission" date="2025-08" db="UniProtKB">
        <authorList>
            <consortium name="Ensembl"/>
        </authorList>
    </citation>
    <scope>IDENTIFICATION</scope>
</reference>
<dbReference type="InterPro" id="IPR001660">
    <property type="entry name" value="SAM"/>
</dbReference>
<dbReference type="Ensembl" id="ENSSRHT00000030980.1">
    <property type="protein sequence ID" value="ENSSRHP00000030095.1"/>
    <property type="gene ID" value="ENSSRHG00000015599.1"/>
</dbReference>
<reference evidence="4" key="2">
    <citation type="submission" date="2025-09" db="UniProtKB">
        <authorList>
            <consortium name="Ensembl"/>
        </authorList>
    </citation>
    <scope>IDENTIFICATION</scope>
</reference>
<dbReference type="Proteomes" id="UP000472270">
    <property type="component" value="Unassembled WGS sequence"/>
</dbReference>
<dbReference type="Pfam" id="PF00023">
    <property type="entry name" value="Ank"/>
    <property type="match status" value="1"/>
</dbReference>
<feature type="compositionally biased region" description="Basic residues" evidence="2">
    <location>
        <begin position="366"/>
        <end position="379"/>
    </location>
</feature>
<dbReference type="Pfam" id="PF13637">
    <property type="entry name" value="Ank_4"/>
    <property type="match status" value="1"/>
</dbReference>
<feature type="region of interest" description="Disordered" evidence="2">
    <location>
        <begin position="236"/>
        <end position="266"/>
    </location>
</feature>
<dbReference type="AlphaFoldDB" id="A0A673HWK3"/>
<keyword evidence="5" id="KW-1185">Reference proteome</keyword>
<dbReference type="GO" id="GO:0005929">
    <property type="term" value="C:cilium"/>
    <property type="evidence" value="ECO:0007669"/>
    <property type="project" value="TreeGrafter"/>
</dbReference>
<dbReference type="Gene3D" id="1.25.40.20">
    <property type="entry name" value="Ankyrin repeat-containing domain"/>
    <property type="match status" value="1"/>
</dbReference>
<dbReference type="PANTHER" id="PTHR24184:SF6">
    <property type="entry name" value="ANKYRIN REPEAT AND SAM DOMAIN-CONTAINING PROTEIN 3"/>
    <property type="match status" value="1"/>
</dbReference>
<protein>
    <submittedName>
        <fullName evidence="4">Ankyrin repeat and SAM domain-containing protein 3-like</fullName>
    </submittedName>
</protein>
<dbReference type="InterPro" id="IPR036770">
    <property type="entry name" value="Ankyrin_rpt-contain_sf"/>
</dbReference>
<gene>
    <name evidence="4" type="primary">anks3</name>
</gene>
<feature type="domain" description="SAM" evidence="3">
    <location>
        <begin position="403"/>
        <end position="466"/>
    </location>
</feature>
<feature type="repeat" description="ANK" evidence="1">
    <location>
        <begin position="71"/>
        <end position="103"/>
    </location>
</feature>
<feature type="repeat" description="ANK" evidence="1">
    <location>
        <begin position="137"/>
        <end position="169"/>
    </location>
</feature>
<dbReference type="SUPFAM" id="SSF47769">
    <property type="entry name" value="SAM/Pointed domain"/>
    <property type="match status" value="1"/>
</dbReference>
<dbReference type="InterPro" id="IPR047238">
    <property type="entry name" value="ANKS3_SAM"/>
</dbReference>
<dbReference type="PROSITE" id="PS50105">
    <property type="entry name" value="SAM_DOMAIN"/>
    <property type="match status" value="1"/>
</dbReference>
<dbReference type="SUPFAM" id="SSF48403">
    <property type="entry name" value="Ankyrin repeat"/>
    <property type="match status" value="1"/>
</dbReference>
<proteinExistence type="predicted"/>
<keyword evidence="1" id="KW-0040">ANK repeat</keyword>
<dbReference type="PANTHER" id="PTHR24184">
    <property type="entry name" value="SI:CH211-189E2.2"/>
    <property type="match status" value="1"/>
</dbReference>
<dbReference type="SMART" id="SM00454">
    <property type="entry name" value="SAM"/>
    <property type="match status" value="1"/>
</dbReference>
<dbReference type="Pfam" id="PF12796">
    <property type="entry name" value="Ank_2"/>
    <property type="match status" value="1"/>
</dbReference>
<dbReference type="PROSITE" id="PS50297">
    <property type="entry name" value="ANK_REP_REGION"/>
    <property type="match status" value="4"/>
</dbReference>
<dbReference type="InterPro" id="IPR013761">
    <property type="entry name" value="SAM/pointed_sf"/>
</dbReference>
<dbReference type="SMART" id="SM00248">
    <property type="entry name" value="ANK"/>
    <property type="match status" value="5"/>
</dbReference>
<evidence type="ECO:0000313" key="5">
    <source>
        <dbReference type="Proteomes" id="UP000472270"/>
    </source>
</evidence>
<dbReference type="PROSITE" id="PS50088">
    <property type="entry name" value="ANK_REPEAT"/>
    <property type="match status" value="4"/>
</dbReference>
<feature type="compositionally biased region" description="Polar residues" evidence="2">
    <location>
        <begin position="304"/>
        <end position="318"/>
    </location>
</feature>
<dbReference type="InterPro" id="IPR002110">
    <property type="entry name" value="Ankyrin_rpt"/>
</dbReference>
<evidence type="ECO:0000259" key="3">
    <source>
        <dbReference type="PROSITE" id="PS50105"/>
    </source>
</evidence>
<evidence type="ECO:0000256" key="1">
    <source>
        <dbReference type="PROSITE-ProRule" id="PRU00023"/>
    </source>
</evidence>
<name>A0A673HWK3_9TELE</name>
<organism evidence="4 5">
    <name type="scientific">Sinocyclocheilus rhinocerous</name>
    <dbReference type="NCBI Taxonomy" id="307959"/>
    <lineage>
        <taxon>Eukaryota</taxon>
        <taxon>Metazoa</taxon>
        <taxon>Chordata</taxon>
        <taxon>Craniata</taxon>
        <taxon>Vertebrata</taxon>
        <taxon>Euteleostomi</taxon>
        <taxon>Actinopterygii</taxon>
        <taxon>Neopterygii</taxon>
        <taxon>Teleostei</taxon>
        <taxon>Ostariophysi</taxon>
        <taxon>Cypriniformes</taxon>
        <taxon>Cyprinidae</taxon>
        <taxon>Cyprininae</taxon>
        <taxon>Sinocyclocheilus</taxon>
    </lineage>
</organism>